<comment type="caution">
    <text evidence="14">The sequence shown here is derived from an EMBL/GenBank/DDBJ whole genome shotgun (WGS) entry which is preliminary data.</text>
</comment>
<accession>A0A3M7KU75</accession>
<gene>
    <name evidence="14" type="ORF">APUTEX25_002660</name>
</gene>
<reference evidence="15" key="1">
    <citation type="journal article" date="2018" name="Algal Res.">
        <title>Characterization of plant carbon substrate utilization by Auxenochlorella protothecoides.</title>
        <authorList>
            <person name="Vogler B.W."/>
            <person name="Starkenburg S.R."/>
            <person name="Sudasinghe N."/>
            <person name="Schambach J.Y."/>
            <person name="Rollin J.A."/>
            <person name="Pattathil S."/>
            <person name="Barry A.N."/>
        </authorList>
    </citation>
    <scope>NUCLEOTIDE SEQUENCE [LARGE SCALE GENOMIC DNA]</scope>
    <source>
        <strain evidence="15">UTEX 25</strain>
    </source>
</reference>
<comment type="catalytic activity">
    <reaction evidence="1">
        <text>1-(5-phospho-beta-D-ribosyl)-5'-AMP + H2O = 1-(5-phospho-beta-D-ribosyl)-5-[(5-phospho-beta-D-ribosylamino)methylideneamino]imidazole-4-carboxamide</text>
        <dbReference type="Rhea" id="RHEA:20049"/>
        <dbReference type="ChEBI" id="CHEBI:15377"/>
        <dbReference type="ChEBI" id="CHEBI:58435"/>
        <dbReference type="ChEBI" id="CHEBI:59457"/>
        <dbReference type="EC" id="3.5.4.19"/>
    </reaction>
</comment>
<dbReference type="Pfam" id="PF00098">
    <property type="entry name" value="zf-CCHC"/>
    <property type="match status" value="2"/>
</dbReference>
<evidence type="ECO:0000256" key="12">
    <source>
        <dbReference type="SAM" id="MobiDB-lite"/>
    </source>
</evidence>
<dbReference type="InterPro" id="IPR001878">
    <property type="entry name" value="Znf_CCHC"/>
</dbReference>
<sequence length="429" mass="47289">NPEDVEPGLVPASPETVLPTSTSKSLVLPRGVMVVSDEEDDGGNAEVKRLLRMPRYFDPEFDDAGRRCFKCGQAGHMARDCPNPARPRPCYHCASLGHDARECPNTLCFKAEGGCTCEYMEEDLAQVRCSTCGLRGHLSCAPAPDTRVLPSCYNCGAGGHCAAECRQDVPGAVRNERIRRGAPAPQYHRQDPAQYPGFSRYSAAVYQEERWRGRLTMGSMGQFRPTRSATGDLLSATSMRLATFYSRSRKGRWCKGETSGHFIKVLSVHLDCDRDSLIYVGDPIGPACHTNAPTCYFTTLKREEDGKVREAGTHTSRAESPLPTLFALERIIADRRAQAAVEGAKPSWTAKLLSNPELLCSKIREEAGELCATWEEDEGRERTVSEAADLLYHAMVFLNHQGVSLEEVSATLRQRFAISGLVEKAARKK</sequence>
<name>A0A3M7KU75_AUXPR</name>
<dbReference type="Proteomes" id="UP000279271">
    <property type="component" value="Unassembled WGS sequence"/>
</dbReference>
<keyword evidence="11" id="KW-0863">Zinc-finger</keyword>
<dbReference type="GO" id="GO:0004636">
    <property type="term" value="F:phosphoribosyl-ATP diphosphatase activity"/>
    <property type="evidence" value="ECO:0007669"/>
    <property type="project" value="UniProtKB-EC"/>
</dbReference>
<keyword evidence="8" id="KW-0067">ATP-binding</keyword>
<feature type="domain" description="CCHC-type" evidence="13">
    <location>
        <begin position="90"/>
        <end position="105"/>
    </location>
</feature>
<dbReference type="PANTHER" id="PTHR42945:SF1">
    <property type="entry name" value="HISTIDINE BIOSYNTHESIS BIFUNCTIONAL PROTEIN HIS7"/>
    <property type="match status" value="1"/>
</dbReference>
<keyword evidence="5" id="KW-0028">Amino-acid biosynthesis</keyword>
<dbReference type="InterPro" id="IPR021130">
    <property type="entry name" value="PRib-ATP_PPHydrolase-like"/>
</dbReference>
<keyword evidence="6" id="KW-0547">Nucleotide-binding</keyword>
<dbReference type="GO" id="GO:0008270">
    <property type="term" value="F:zinc ion binding"/>
    <property type="evidence" value="ECO:0007669"/>
    <property type="project" value="UniProtKB-KW"/>
</dbReference>
<proteinExistence type="predicted"/>
<evidence type="ECO:0000313" key="15">
    <source>
        <dbReference type="Proteomes" id="UP000279271"/>
    </source>
</evidence>
<comment type="pathway">
    <text evidence="4">Amino-acid biosynthesis; L-histidine biosynthesis; L-histidine from 5-phospho-alpha-D-ribose 1-diphosphate: step 2/9.</text>
</comment>
<dbReference type="Pfam" id="PF01502">
    <property type="entry name" value="PRA-CH"/>
    <property type="match status" value="1"/>
</dbReference>
<protein>
    <recommendedName>
        <fullName evidence="13">CCHC-type domain-containing protein</fullName>
    </recommendedName>
</protein>
<dbReference type="UniPathway" id="UPA00031">
    <property type="reaction ID" value="UER00007"/>
</dbReference>
<evidence type="ECO:0000256" key="11">
    <source>
        <dbReference type="PROSITE-ProRule" id="PRU00047"/>
    </source>
</evidence>
<dbReference type="PROSITE" id="PS50158">
    <property type="entry name" value="ZF_CCHC"/>
    <property type="match status" value="3"/>
</dbReference>
<dbReference type="SMART" id="SM00343">
    <property type="entry name" value="ZnF_C2HC"/>
    <property type="match status" value="3"/>
</dbReference>
<feature type="non-terminal residue" evidence="14">
    <location>
        <position position="1"/>
    </location>
</feature>
<dbReference type="AlphaFoldDB" id="A0A3M7KU75"/>
<evidence type="ECO:0000256" key="2">
    <source>
        <dbReference type="ARBA" id="ARBA00001460"/>
    </source>
</evidence>
<evidence type="ECO:0000256" key="9">
    <source>
        <dbReference type="ARBA" id="ARBA00023102"/>
    </source>
</evidence>
<dbReference type="Gene3D" id="4.10.60.10">
    <property type="entry name" value="Zinc finger, CCHC-type"/>
    <property type="match status" value="2"/>
</dbReference>
<dbReference type="CDD" id="cd11534">
    <property type="entry name" value="NTP-PPase_HisIE_like"/>
    <property type="match status" value="1"/>
</dbReference>
<feature type="domain" description="CCHC-type" evidence="13">
    <location>
        <begin position="66"/>
        <end position="83"/>
    </location>
</feature>
<dbReference type="InterPro" id="IPR038019">
    <property type="entry name" value="PRib_AMP_CycHydrolase_sf"/>
</dbReference>
<dbReference type="GO" id="GO:0003676">
    <property type="term" value="F:nucleic acid binding"/>
    <property type="evidence" value="ECO:0007669"/>
    <property type="project" value="InterPro"/>
</dbReference>
<comment type="pathway">
    <text evidence="3">Amino-acid biosynthesis; L-histidine biosynthesis; L-histidine from 5-phospho-alpha-D-ribose 1-diphosphate: step 3/9.</text>
</comment>
<evidence type="ECO:0000256" key="8">
    <source>
        <dbReference type="ARBA" id="ARBA00022840"/>
    </source>
</evidence>
<dbReference type="InterPro" id="IPR002496">
    <property type="entry name" value="PRib_AMP_CycHydrolase_dom"/>
</dbReference>
<feature type="region of interest" description="Disordered" evidence="12">
    <location>
        <begin position="1"/>
        <end position="22"/>
    </location>
</feature>
<feature type="domain" description="CCHC-type" evidence="13">
    <location>
        <begin position="152"/>
        <end position="167"/>
    </location>
</feature>
<dbReference type="InterPro" id="IPR008179">
    <property type="entry name" value="HisE"/>
</dbReference>
<evidence type="ECO:0000256" key="7">
    <source>
        <dbReference type="ARBA" id="ARBA00022801"/>
    </source>
</evidence>
<dbReference type="GO" id="GO:0005524">
    <property type="term" value="F:ATP binding"/>
    <property type="evidence" value="ECO:0007669"/>
    <property type="project" value="UniProtKB-KW"/>
</dbReference>
<evidence type="ECO:0000256" key="10">
    <source>
        <dbReference type="ARBA" id="ARBA00023268"/>
    </source>
</evidence>
<evidence type="ECO:0000256" key="5">
    <source>
        <dbReference type="ARBA" id="ARBA00022605"/>
    </source>
</evidence>
<keyword evidence="7" id="KW-0378">Hydrolase</keyword>
<dbReference type="SUPFAM" id="SSF57756">
    <property type="entry name" value="Retrovirus zinc finger-like domains"/>
    <property type="match status" value="2"/>
</dbReference>
<dbReference type="GO" id="GO:0000105">
    <property type="term" value="P:L-histidine biosynthetic process"/>
    <property type="evidence" value="ECO:0007669"/>
    <property type="project" value="UniProtKB-UniPathway"/>
</dbReference>
<dbReference type="Gene3D" id="3.10.20.810">
    <property type="entry name" value="Phosphoribosyl-AMP cyclohydrolase"/>
    <property type="match status" value="1"/>
</dbReference>
<dbReference type="InterPro" id="IPR036875">
    <property type="entry name" value="Znf_CCHC_sf"/>
</dbReference>
<dbReference type="EMBL" id="QOKY01000184">
    <property type="protein sequence ID" value="RMZ54083.1"/>
    <property type="molecule type" value="Genomic_DNA"/>
</dbReference>
<keyword evidence="11" id="KW-0479">Metal-binding</keyword>
<evidence type="ECO:0000256" key="6">
    <source>
        <dbReference type="ARBA" id="ARBA00022741"/>
    </source>
</evidence>
<organism evidence="14 15">
    <name type="scientific">Auxenochlorella protothecoides</name>
    <name type="common">Green microalga</name>
    <name type="synonym">Chlorella protothecoides</name>
    <dbReference type="NCBI Taxonomy" id="3075"/>
    <lineage>
        <taxon>Eukaryota</taxon>
        <taxon>Viridiplantae</taxon>
        <taxon>Chlorophyta</taxon>
        <taxon>core chlorophytes</taxon>
        <taxon>Trebouxiophyceae</taxon>
        <taxon>Chlorellales</taxon>
        <taxon>Chlorellaceae</taxon>
        <taxon>Auxenochlorella</taxon>
    </lineage>
</organism>
<keyword evidence="10" id="KW-0511">Multifunctional enzyme</keyword>
<evidence type="ECO:0000256" key="4">
    <source>
        <dbReference type="ARBA" id="ARBA00005204"/>
    </source>
</evidence>
<dbReference type="NCBIfam" id="TIGR03188">
    <property type="entry name" value="histidine_hisI"/>
    <property type="match status" value="1"/>
</dbReference>
<dbReference type="GO" id="GO:0004635">
    <property type="term" value="F:phosphoribosyl-AMP cyclohydrolase activity"/>
    <property type="evidence" value="ECO:0007669"/>
    <property type="project" value="UniProtKB-EC"/>
</dbReference>
<keyword evidence="11" id="KW-0862">Zinc</keyword>
<dbReference type="Pfam" id="PF01503">
    <property type="entry name" value="PRA-PH"/>
    <property type="match status" value="1"/>
</dbReference>
<dbReference type="SUPFAM" id="SSF101386">
    <property type="entry name" value="all-alpha NTP pyrophosphatases"/>
    <property type="match status" value="1"/>
</dbReference>
<evidence type="ECO:0000256" key="3">
    <source>
        <dbReference type="ARBA" id="ARBA00005169"/>
    </source>
</evidence>
<evidence type="ECO:0000313" key="14">
    <source>
        <dbReference type="EMBL" id="RMZ54083.1"/>
    </source>
</evidence>
<evidence type="ECO:0000259" key="13">
    <source>
        <dbReference type="PROSITE" id="PS50158"/>
    </source>
</evidence>
<evidence type="ECO:0000256" key="1">
    <source>
        <dbReference type="ARBA" id="ARBA00000024"/>
    </source>
</evidence>
<keyword evidence="9" id="KW-0368">Histidine biosynthesis</keyword>
<comment type="catalytic activity">
    <reaction evidence="2">
        <text>1-(5-phospho-beta-D-ribosyl)-ATP + H2O = 1-(5-phospho-beta-D-ribosyl)-5'-AMP + diphosphate + H(+)</text>
        <dbReference type="Rhea" id="RHEA:22828"/>
        <dbReference type="ChEBI" id="CHEBI:15377"/>
        <dbReference type="ChEBI" id="CHEBI:15378"/>
        <dbReference type="ChEBI" id="CHEBI:33019"/>
        <dbReference type="ChEBI" id="CHEBI:59457"/>
        <dbReference type="ChEBI" id="CHEBI:73183"/>
        <dbReference type="EC" id="3.6.1.31"/>
    </reaction>
</comment>
<dbReference type="Gene3D" id="1.10.287.1080">
    <property type="entry name" value="MazG-like"/>
    <property type="match status" value="1"/>
</dbReference>
<dbReference type="PANTHER" id="PTHR42945">
    <property type="entry name" value="HISTIDINE BIOSYNTHESIS BIFUNCTIONAL PROTEIN"/>
    <property type="match status" value="1"/>
</dbReference>
<dbReference type="SUPFAM" id="SSF141734">
    <property type="entry name" value="HisI-like"/>
    <property type="match status" value="1"/>
</dbReference>